<accession>A0A5B7FUI6</accession>
<reference evidence="2 3" key="1">
    <citation type="submission" date="2019-05" db="EMBL/GenBank/DDBJ databases">
        <title>Another draft genome of Portunus trituberculatus and its Hox gene families provides insights of decapod evolution.</title>
        <authorList>
            <person name="Jeong J.-H."/>
            <person name="Song I."/>
            <person name="Kim S."/>
            <person name="Choi T."/>
            <person name="Kim D."/>
            <person name="Ryu S."/>
            <person name="Kim W."/>
        </authorList>
    </citation>
    <scope>NUCLEOTIDE SEQUENCE [LARGE SCALE GENOMIC DNA]</scope>
    <source>
        <tissue evidence="2">Muscle</tissue>
    </source>
</reference>
<evidence type="ECO:0000313" key="3">
    <source>
        <dbReference type="Proteomes" id="UP000324222"/>
    </source>
</evidence>
<feature type="signal peptide" evidence="1">
    <location>
        <begin position="1"/>
        <end position="21"/>
    </location>
</feature>
<evidence type="ECO:0000256" key="1">
    <source>
        <dbReference type="SAM" id="SignalP"/>
    </source>
</evidence>
<organism evidence="2 3">
    <name type="scientific">Portunus trituberculatus</name>
    <name type="common">Swimming crab</name>
    <name type="synonym">Neptunus trituberculatus</name>
    <dbReference type="NCBI Taxonomy" id="210409"/>
    <lineage>
        <taxon>Eukaryota</taxon>
        <taxon>Metazoa</taxon>
        <taxon>Ecdysozoa</taxon>
        <taxon>Arthropoda</taxon>
        <taxon>Crustacea</taxon>
        <taxon>Multicrustacea</taxon>
        <taxon>Malacostraca</taxon>
        <taxon>Eumalacostraca</taxon>
        <taxon>Eucarida</taxon>
        <taxon>Decapoda</taxon>
        <taxon>Pleocyemata</taxon>
        <taxon>Brachyura</taxon>
        <taxon>Eubrachyura</taxon>
        <taxon>Portunoidea</taxon>
        <taxon>Portunidae</taxon>
        <taxon>Portuninae</taxon>
        <taxon>Portunus</taxon>
    </lineage>
</organism>
<dbReference type="EMBL" id="VSRR010009983">
    <property type="protein sequence ID" value="MPC51151.1"/>
    <property type="molecule type" value="Genomic_DNA"/>
</dbReference>
<gene>
    <name evidence="2" type="ORF">E2C01_044991</name>
</gene>
<keyword evidence="3" id="KW-1185">Reference proteome</keyword>
<evidence type="ECO:0000313" key="2">
    <source>
        <dbReference type="EMBL" id="MPC51151.1"/>
    </source>
</evidence>
<name>A0A5B7FUI6_PORTR</name>
<feature type="chain" id="PRO_5022971636" evidence="1">
    <location>
        <begin position="22"/>
        <end position="148"/>
    </location>
</feature>
<proteinExistence type="predicted"/>
<comment type="caution">
    <text evidence="2">The sequence shown here is derived from an EMBL/GenBank/DDBJ whole genome shotgun (WGS) entry which is preliminary data.</text>
</comment>
<sequence length="148" mass="16684">MFVRMSGSITLWKELLAGLSGDCLLCECSCLHLLHLQLSAQLQDSKVLCPQLCFQVTPFRGEAVNLWAAQGTKQTPPMSSNQCMTSVWCWTAIFPEEWDHTTITHKKRQSEAKKTDVHSQTTVKCALKYSPHVTPKRVNQSTPYIFGL</sequence>
<protein>
    <submittedName>
        <fullName evidence="2">Uncharacterized protein</fullName>
    </submittedName>
</protein>
<dbReference type="Proteomes" id="UP000324222">
    <property type="component" value="Unassembled WGS sequence"/>
</dbReference>
<dbReference type="AlphaFoldDB" id="A0A5B7FUI6"/>
<keyword evidence="1" id="KW-0732">Signal</keyword>